<gene>
    <name evidence="1" type="ORF">GCM10020260_01300</name>
</gene>
<reference evidence="2" key="1">
    <citation type="journal article" date="2019" name="Int. J. Syst. Evol. Microbiol.">
        <title>The Global Catalogue of Microorganisms (GCM) 10K type strain sequencing project: providing services to taxonomists for standard genome sequencing and annotation.</title>
        <authorList>
            <consortium name="The Broad Institute Genomics Platform"/>
            <consortium name="The Broad Institute Genome Sequencing Center for Infectious Disease"/>
            <person name="Wu L."/>
            <person name="Ma J."/>
        </authorList>
    </citation>
    <scope>NUCLEOTIDE SEQUENCE [LARGE SCALE GENOMIC DNA]</scope>
    <source>
        <strain evidence="2">JCM 11483</strain>
    </source>
</reference>
<protein>
    <recommendedName>
        <fullName evidence="3">DUF2795 domain-containing protein</fullName>
    </recommendedName>
</protein>
<evidence type="ECO:0008006" key="3">
    <source>
        <dbReference type="Google" id="ProtNLM"/>
    </source>
</evidence>
<organism evidence="1 2">
    <name type="scientific">Nesterenkonia halobia</name>
    <dbReference type="NCBI Taxonomy" id="37922"/>
    <lineage>
        <taxon>Bacteria</taxon>
        <taxon>Bacillati</taxon>
        <taxon>Actinomycetota</taxon>
        <taxon>Actinomycetes</taxon>
        <taxon>Micrococcales</taxon>
        <taxon>Micrococcaceae</taxon>
        <taxon>Nesterenkonia</taxon>
    </lineage>
</organism>
<sequence length="75" mass="8217">MTARDDLRAQKALQGVDFPASKDDLVGYAEERDVDAKSLQALRALPDQRFESMDDVVEAVPQEPEGQDAPGGTER</sequence>
<dbReference type="Pfam" id="PF11387">
    <property type="entry name" value="DUF2795"/>
    <property type="match status" value="1"/>
</dbReference>
<name>A0ABP6R801_9MICC</name>
<dbReference type="Proteomes" id="UP001501736">
    <property type="component" value="Unassembled WGS sequence"/>
</dbReference>
<evidence type="ECO:0000313" key="1">
    <source>
        <dbReference type="EMBL" id="GAA3278814.1"/>
    </source>
</evidence>
<evidence type="ECO:0000313" key="2">
    <source>
        <dbReference type="Proteomes" id="UP001501736"/>
    </source>
</evidence>
<comment type="caution">
    <text evidence="1">The sequence shown here is derived from an EMBL/GenBank/DDBJ whole genome shotgun (WGS) entry which is preliminary data.</text>
</comment>
<proteinExistence type="predicted"/>
<accession>A0ABP6R801</accession>
<dbReference type="InterPro" id="IPR021527">
    <property type="entry name" value="DUF2795"/>
</dbReference>
<dbReference type="EMBL" id="BAAAYG010000001">
    <property type="protein sequence ID" value="GAA3278814.1"/>
    <property type="molecule type" value="Genomic_DNA"/>
</dbReference>
<dbReference type="RefSeq" id="WP_153142746.1">
    <property type="nucleotide sequence ID" value="NZ_BAAAYG010000001.1"/>
</dbReference>
<keyword evidence="2" id="KW-1185">Reference proteome</keyword>